<dbReference type="InterPro" id="IPR013922">
    <property type="entry name" value="Cyclin_PHO80-like"/>
</dbReference>
<feature type="region of interest" description="Disordered" evidence="1">
    <location>
        <begin position="384"/>
        <end position="405"/>
    </location>
</feature>
<comment type="caution">
    <text evidence="2">The sequence shown here is derived from an EMBL/GenBank/DDBJ whole genome shotgun (WGS) entry which is preliminary data.</text>
</comment>
<sequence length="805" mass="87937">MPSNLVFRPCIRLQLPPSRPFDPPSPLRLHLPCLATRCIGQGPQPQLPSVRYLEYQQNRACLADEGALQSGLRTPPADENMGTTYQVPNMASYENPHMLHHSSSTARSCLCQAETQQLQQLPTLPHPRFSISSTASSSSRCSAASSATAAAAAPSSSSRIIATGPPSTTTSGQPSRPSTPTSGGTMADEDRLLRDKNMVLHSLQIPPCISPRGGNLANFVAELTALFWFESIQVLEAAETGRALAPHASVRRVPNSARACQNFGKWVQSVLSTTQVTQNVILLALMFIYRLKVGNPDVKGRVGSEYRLLTVALMLGNKFLDDNTYTNKTWADVSGIGVGEIHVMEVEFLSNMRYSLLASKEQWEEWLAKLARFHEFVERAQQSASPSPLLIPSPTHRGFASPLPSPTGTLSLSTYSPSPTTYTAQNGAAQGWPASYAASDAVSPLALKPELQAARKRSFPEDDPTEPPAKRQGRILPPQTHVAQQQQMQQQMQQQPQQQMHQQLRQQQPMPQQYHQQQQHQQQQQQALPQAVPLHHQLPSQRPSQPSLPDQVRLSVPNLTLNTSHVMSSVPPSYPAVTYAPSQASPLSLPPLGSGVRAMSTVYSQPTTTYAPQHSIMATSGPSISSVPSMTPTMAYPPTNYSTPTKRLSPRNALTPSAHYPGSSPLVDPFSHHSMTPIGNVGSANHSPSIYLQQRNSPYRPVRHVNTLLYPPPSAFLQQYHFANHLPPAQMHYQPLGRRSDVRTGIVPEFAMASAGQHSGMPGGEHHAITPAPYQHPTQVLPNPNQGRAPYGHPMGRPISYHPQN</sequence>
<feature type="region of interest" description="Disordered" evidence="1">
    <location>
        <begin position="152"/>
        <end position="187"/>
    </location>
</feature>
<keyword evidence="3" id="KW-1185">Reference proteome</keyword>
<dbReference type="PANTHER" id="PTHR15615">
    <property type="match status" value="1"/>
</dbReference>
<feature type="compositionally biased region" description="Low complexity" evidence="1">
    <location>
        <begin position="384"/>
        <end position="394"/>
    </location>
</feature>
<dbReference type="EMBL" id="JAULSW010000007">
    <property type="protein sequence ID" value="KAK3374595.1"/>
    <property type="molecule type" value="Genomic_DNA"/>
</dbReference>
<dbReference type="GO" id="GO:0000307">
    <property type="term" value="C:cyclin-dependent protein kinase holoenzyme complex"/>
    <property type="evidence" value="ECO:0007669"/>
    <property type="project" value="TreeGrafter"/>
</dbReference>
<evidence type="ECO:0000256" key="1">
    <source>
        <dbReference type="SAM" id="MobiDB-lite"/>
    </source>
</evidence>
<reference evidence="2" key="2">
    <citation type="submission" date="2023-06" db="EMBL/GenBank/DDBJ databases">
        <authorList>
            <consortium name="Lawrence Berkeley National Laboratory"/>
            <person name="Haridas S."/>
            <person name="Hensen N."/>
            <person name="Bonometti L."/>
            <person name="Westerberg I."/>
            <person name="Brannstrom I.O."/>
            <person name="Guillou S."/>
            <person name="Cros-Aarteil S."/>
            <person name="Calhoun S."/>
            <person name="Kuo A."/>
            <person name="Mondo S."/>
            <person name="Pangilinan J."/>
            <person name="Riley R."/>
            <person name="LaButti K."/>
            <person name="Andreopoulos B."/>
            <person name="Lipzen A."/>
            <person name="Chen C."/>
            <person name="Yanf M."/>
            <person name="Daum C."/>
            <person name="Ng V."/>
            <person name="Clum A."/>
            <person name="Steindorff A."/>
            <person name="Ohm R."/>
            <person name="Martin F."/>
            <person name="Silar P."/>
            <person name="Natvig D."/>
            <person name="Lalanne C."/>
            <person name="Gautier V."/>
            <person name="Ament-velasquez S.L."/>
            <person name="Kruys A."/>
            <person name="Hutchinson M.I."/>
            <person name="Powell A.J."/>
            <person name="Barry K."/>
            <person name="Miller A.N."/>
            <person name="Grigoriev I.V."/>
            <person name="Debuchy R."/>
            <person name="Gladieux P."/>
            <person name="Thoren M.H."/>
            <person name="Johannesson H."/>
        </authorList>
    </citation>
    <scope>NUCLEOTIDE SEQUENCE</scope>
    <source>
        <strain evidence="2">CBS 232.78</strain>
    </source>
</reference>
<gene>
    <name evidence="2" type="ORF">B0H63DRAFT_253591</name>
</gene>
<dbReference type="GO" id="GO:0005634">
    <property type="term" value="C:nucleus"/>
    <property type="evidence" value="ECO:0007669"/>
    <property type="project" value="TreeGrafter"/>
</dbReference>
<dbReference type="Gene3D" id="1.10.472.10">
    <property type="entry name" value="Cyclin-like"/>
    <property type="match status" value="1"/>
</dbReference>
<feature type="compositionally biased region" description="Low complexity" evidence="1">
    <location>
        <begin position="484"/>
        <end position="526"/>
    </location>
</feature>
<feature type="region of interest" description="Disordered" evidence="1">
    <location>
        <begin position="454"/>
        <end position="529"/>
    </location>
</feature>
<dbReference type="Proteomes" id="UP001285441">
    <property type="component" value="Unassembled WGS sequence"/>
</dbReference>
<evidence type="ECO:0008006" key="4">
    <source>
        <dbReference type="Google" id="ProtNLM"/>
    </source>
</evidence>
<feature type="compositionally biased region" description="Low complexity" evidence="1">
    <location>
        <begin position="152"/>
        <end position="185"/>
    </location>
</feature>
<dbReference type="GO" id="GO:0019901">
    <property type="term" value="F:protein kinase binding"/>
    <property type="evidence" value="ECO:0007669"/>
    <property type="project" value="InterPro"/>
</dbReference>
<reference evidence="2" key="1">
    <citation type="journal article" date="2023" name="Mol. Phylogenet. Evol.">
        <title>Genome-scale phylogeny and comparative genomics of the fungal order Sordariales.</title>
        <authorList>
            <person name="Hensen N."/>
            <person name="Bonometti L."/>
            <person name="Westerberg I."/>
            <person name="Brannstrom I.O."/>
            <person name="Guillou S."/>
            <person name="Cros-Aarteil S."/>
            <person name="Calhoun S."/>
            <person name="Haridas S."/>
            <person name="Kuo A."/>
            <person name="Mondo S."/>
            <person name="Pangilinan J."/>
            <person name="Riley R."/>
            <person name="LaButti K."/>
            <person name="Andreopoulos B."/>
            <person name="Lipzen A."/>
            <person name="Chen C."/>
            <person name="Yan M."/>
            <person name="Daum C."/>
            <person name="Ng V."/>
            <person name="Clum A."/>
            <person name="Steindorff A."/>
            <person name="Ohm R.A."/>
            <person name="Martin F."/>
            <person name="Silar P."/>
            <person name="Natvig D.O."/>
            <person name="Lalanne C."/>
            <person name="Gautier V."/>
            <person name="Ament-Velasquez S.L."/>
            <person name="Kruys A."/>
            <person name="Hutchinson M.I."/>
            <person name="Powell A.J."/>
            <person name="Barry K."/>
            <person name="Miller A.N."/>
            <person name="Grigoriev I.V."/>
            <person name="Debuchy R."/>
            <person name="Gladieux P."/>
            <person name="Hiltunen Thoren M."/>
            <person name="Johannesson H."/>
        </authorList>
    </citation>
    <scope>NUCLEOTIDE SEQUENCE</scope>
    <source>
        <strain evidence="2">CBS 232.78</strain>
    </source>
</reference>
<dbReference type="GO" id="GO:0016538">
    <property type="term" value="F:cyclin-dependent protein serine/threonine kinase regulator activity"/>
    <property type="evidence" value="ECO:0007669"/>
    <property type="project" value="TreeGrafter"/>
</dbReference>
<dbReference type="PANTHER" id="PTHR15615:SF118">
    <property type="entry name" value="CYCLIN, HYPOTHETICAL (EUROFUNG)"/>
    <property type="match status" value="1"/>
</dbReference>
<name>A0AAE0N8X2_9PEZI</name>
<dbReference type="Pfam" id="PF08613">
    <property type="entry name" value="Cyclin"/>
    <property type="match status" value="1"/>
</dbReference>
<evidence type="ECO:0000313" key="3">
    <source>
        <dbReference type="Proteomes" id="UP001285441"/>
    </source>
</evidence>
<accession>A0AAE0N8X2</accession>
<protein>
    <recommendedName>
        <fullName evidence="4">Cyclin</fullName>
    </recommendedName>
</protein>
<evidence type="ECO:0000313" key="2">
    <source>
        <dbReference type="EMBL" id="KAK3374595.1"/>
    </source>
</evidence>
<dbReference type="CDD" id="cd20557">
    <property type="entry name" value="CYCLIN_ScPCL1-like"/>
    <property type="match status" value="1"/>
</dbReference>
<dbReference type="AlphaFoldDB" id="A0AAE0N8X2"/>
<organism evidence="2 3">
    <name type="scientific">Podospora didyma</name>
    <dbReference type="NCBI Taxonomy" id="330526"/>
    <lineage>
        <taxon>Eukaryota</taxon>
        <taxon>Fungi</taxon>
        <taxon>Dikarya</taxon>
        <taxon>Ascomycota</taxon>
        <taxon>Pezizomycotina</taxon>
        <taxon>Sordariomycetes</taxon>
        <taxon>Sordariomycetidae</taxon>
        <taxon>Sordariales</taxon>
        <taxon>Podosporaceae</taxon>
        <taxon>Podospora</taxon>
    </lineage>
</organism>
<feature type="region of interest" description="Disordered" evidence="1">
    <location>
        <begin position="785"/>
        <end position="805"/>
    </location>
</feature>
<proteinExistence type="predicted"/>